<dbReference type="PROSITE" id="PS50011">
    <property type="entry name" value="PROTEIN_KINASE_DOM"/>
    <property type="match status" value="1"/>
</dbReference>
<comment type="caution">
    <text evidence="2">The sequence shown here is derived from an EMBL/GenBank/DDBJ whole genome shotgun (WGS) entry which is preliminary data.</text>
</comment>
<dbReference type="AlphaFoldDB" id="A0AAD8H8N9"/>
<dbReference type="Proteomes" id="UP001237642">
    <property type="component" value="Unassembled WGS sequence"/>
</dbReference>
<feature type="domain" description="Protein kinase" evidence="1">
    <location>
        <begin position="1"/>
        <end position="111"/>
    </location>
</feature>
<reference evidence="2" key="1">
    <citation type="submission" date="2023-02" db="EMBL/GenBank/DDBJ databases">
        <title>Genome of toxic invasive species Heracleum sosnowskyi carries increased number of genes despite the absence of recent whole-genome duplications.</title>
        <authorList>
            <person name="Schelkunov M."/>
            <person name="Shtratnikova V."/>
            <person name="Makarenko M."/>
            <person name="Klepikova A."/>
            <person name="Omelchenko D."/>
            <person name="Novikova G."/>
            <person name="Obukhova E."/>
            <person name="Bogdanov V."/>
            <person name="Penin A."/>
            <person name="Logacheva M."/>
        </authorList>
    </citation>
    <scope>NUCLEOTIDE SEQUENCE</scope>
    <source>
        <strain evidence="2">Hsosn_3</strain>
        <tissue evidence="2">Leaf</tissue>
    </source>
</reference>
<name>A0AAD8H8N9_9APIA</name>
<dbReference type="InterPro" id="IPR000719">
    <property type="entry name" value="Prot_kinase_dom"/>
</dbReference>
<organism evidence="2 3">
    <name type="scientific">Heracleum sosnowskyi</name>
    <dbReference type="NCBI Taxonomy" id="360622"/>
    <lineage>
        <taxon>Eukaryota</taxon>
        <taxon>Viridiplantae</taxon>
        <taxon>Streptophyta</taxon>
        <taxon>Embryophyta</taxon>
        <taxon>Tracheophyta</taxon>
        <taxon>Spermatophyta</taxon>
        <taxon>Magnoliopsida</taxon>
        <taxon>eudicotyledons</taxon>
        <taxon>Gunneridae</taxon>
        <taxon>Pentapetalae</taxon>
        <taxon>asterids</taxon>
        <taxon>campanulids</taxon>
        <taxon>Apiales</taxon>
        <taxon>Apiaceae</taxon>
        <taxon>Apioideae</taxon>
        <taxon>apioid superclade</taxon>
        <taxon>Tordylieae</taxon>
        <taxon>Tordyliinae</taxon>
        <taxon>Heracleum</taxon>
    </lineage>
</organism>
<sequence>MPNGSLNDWLHLHDYCLDTLQRKRIRIDVANALEYLCYGQDTTIVHCNLKPSNVLLDEDMIAQVSDFGIAKLLQYRNVQTAIITSVLVVYCAAYGSEGTISPKGVCTMGFC</sequence>
<proteinExistence type="predicted"/>
<dbReference type="EMBL" id="JAUIZM010000010">
    <property type="protein sequence ID" value="KAK1361645.1"/>
    <property type="molecule type" value="Genomic_DNA"/>
</dbReference>
<keyword evidence="2" id="KW-0418">Kinase</keyword>
<dbReference type="GO" id="GO:0004672">
    <property type="term" value="F:protein kinase activity"/>
    <property type="evidence" value="ECO:0007669"/>
    <property type="project" value="InterPro"/>
</dbReference>
<dbReference type="InterPro" id="IPR052451">
    <property type="entry name" value="Ser/Thr_kinase-like"/>
</dbReference>
<protein>
    <submittedName>
        <fullName evidence="2">Protein kinase domain-containing protein</fullName>
    </submittedName>
</protein>
<accession>A0AAD8H8N9</accession>
<dbReference type="InterPro" id="IPR001245">
    <property type="entry name" value="Ser-Thr/Tyr_kinase_cat_dom"/>
</dbReference>
<keyword evidence="2" id="KW-0808">Transferase</keyword>
<dbReference type="InterPro" id="IPR011009">
    <property type="entry name" value="Kinase-like_dom_sf"/>
</dbReference>
<dbReference type="Pfam" id="PF07714">
    <property type="entry name" value="PK_Tyr_Ser-Thr"/>
    <property type="match status" value="1"/>
</dbReference>
<dbReference type="GO" id="GO:0005524">
    <property type="term" value="F:ATP binding"/>
    <property type="evidence" value="ECO:0007669"/>
    <property type="project" value="InterPro"/>
</dbReference>
<dbReference type="PANTHER" id="PTHR48008">
    <property type="entry name" value="LEUCINE-RICH REPEAT RECEPTOR-LIKE PROTEIN KINASE IMK3-RELATED"/>
    <property type="match status" value="1"/>
</dbReference>
<evidence type="ECO:0000313" key="3">
    <source>
        <dbReference type="Proteomes" id="UP001237642"/>
    </source>
</evidence>
<dbReference type="SUPFAM" id="SSF56112">
    <property type="entry name" value="Protein kinase-like (PK-like)"/>
    <property type="match status" value="1"/>
</dbReference>
<dbReference type="Gene3D" id="1.10.510.10">
    <property type="entry name" value="Transferase(Phosphotransferase) domain 1"/>
    <property type="match status" value="1"/>
</dbReference>
<gene>
    <name evidence="2" type="ORF">POM88_046119</name>
</gene>
<evidence type="ECO:0000313" key="2">
    <source>
        <dbReference type="EMBL" id="KAK1361645.1"/>
    </source>
</evidence>
<keyword evidence="3" id="KW-1185">Reference proteome</keyword>
<evidence type="ECO:0000259" key="1">
    <source>
        <dbReference type="PROSITE" id="PS50011"/>
    </source>
</evidence>
<reference evidence="2" key="2">
    <citation type="submission" date="2023-05" db="EMBL/GenBank/DDBJ databases">
        <authorList>
            <person name="Schelkunov M.I."/>
        </authorList>
    </citation>
    <scope>NUCLEOTIDE SEQUENCE</scope>
    <source>
        <strain evidence="2">Hsosn_3</strain>
        <tissue evidence="2">Leaf</tissue>
    </source>
</reference>
<dbReference type="PANTHER" id="PTHR48008:SF14">
    <property type="entry name" value="PROTEIN KINASE DOMAIN-CONTAINING PROTEIN"/>
    <property type="match status" value="1"/>
</dbReference>